<sequence length="92" mass="9876">MAKVSIAAYVYGRVQGVGFRFATQQQANGLGLTGYAKNLDDGSVEVIACGEQEQVDQLLAWLKQGGPKHAKVDKVLSEPAPPGGYSDFKIRH</sequence>
<comment type="caution">
    <text evidence="13">The sequence shown here is derived from an EMBL/GenBank/DDBJ whole genome shotgun (WGS) entry which is preliminary data.</text>
</comment>
<evidence type="ECO:0000256" key="8">
    <source>
        <dbReference type="PROSITE-ProRule" id="PRU00520"/>
    </source>
</evidence>
<feature type="region of interest" description="Disordered" evidence="11">
    <location>
        <begin position="73"/>
        <end position="92"/>
    </location>
</feature>
<evidence type="ECO:0000313" key="13">
    <source>
        <dbReference type="EMBL" id="KFC83903.1"/>
    </source>
</evidence>
<feature type="active site" evidence="7 8">
    <location>
        <position position="20"/>
    </location>
</feature>
<organism evidence="13 14">
    <name type="scientific">Ewingella americana (strain ATCC 33852 / DSM 4580 / CCUG 14506 / JCM 5911 / LMG 7869 / NCTC 12157 / CDC 1468-78)</name>
    <dbReference type="NCBI Taxonomy" id="910964"/>
    <lineage>
        <taxon>Bacteria</taxon>
        <taxon>Pseudomonadati</taxon>
        <taxon>Pseudomonadota</taxon>
        <taxon>Gammaproteobacteria</taxon>
        <taxon>Enterobacterales</taxon>
        <taxon>Yersiniaceae</taxon>
        <taxon>Ewingella</taxon>
    </lineage>
</organism>
<keyword evidence="14" id="KW-1185">Reference proteome</keyword>
<dbReference type="GO" id="GO:0003998">
    <property type="term" value="F:acylphosphatase activity"/>
    <property type="evidence" value="ECO:0007669"/>
    <property type="project" value="UniProtKB-UniRule"/>
</dbReference>
<dbReference type="FunFam" id="3.30.70.100:FF:000012">
    <property type="entry name" value="Acylphosphatase"/>
    <property type="match status" value="1"/>
</dbReference>
<dbReference type="GeneID" id="78379428"/>
<evidence type="ECO:0000256" key="5">
    <source>
        <dbReference type="ARBA" id="ARBA00032904"/>
    </source>
</evidence>
<dbReference type="InterPro" id="IPR001792">
    <property type="entry name" value="Acylphosphatase-like_dom"/>
</dbReference>
<dbReference type="PANTHER" id="PTHR47268">
    <property type="entry name" value="ACYLPHOSPHATASE"/>
    <property type="match status" value="1"/>
</dbReference>
<evidence type="ECO:0000256" key="11">
    <source>
        <dbReference type="SAM" id="MobiDB-lite"/>
    </source>
</evidence>
<evidence type="ECO:0000256" key="4">
    <source>
        <dbReference type="ARBA" id="ARBA00022801"/>
    </source>
</evidence>
<dbReference type="InterPro" id="IPR036046">
    <property type="entry name" value="Acylphosphatase-like_dom_sf"/>
</dbReference>
<dbReference type="RefSeq" id="WP_034789308.1">
    <property type="nucleotide sequence ID" value="NZ_JMPJ01000033.1"/>
</dbReference>
<dbReference type="PROSITE" id="PS00151">
    <property type="entry name" value="ACYLPHOSPHATASE_2"/>
    <property type="match status" value="1"/>
</dbReference>
<evidence type="ECO:0000256" key="9">
    <source>
        <dbReference type="RuleBase" id="RU000553"/>
    </source>
</evidence>
<feature type="domain" description="Acylphosphatase-like" evidence="12">
    <location>
        <begin position="5"/>
        <end position="92"/>
    </location>
</feature>
<evidence type="ECO:0000256" key="6">
    <source>
        <dbReference type="ARBA" id="ARBA00047645"/>
    </source>
</evidence>
<dbReference type="PROSITE" id="PS51160">
    <property type="entry name" value="ACYLPHOSPHATASE_3"/>
    <property type="match status" value="1"/>
</dbReference>
<dbReference type="PRINTS" id="PR00112">
    <property type="entry name" value="ACYLPHPHTASE"/>
</dbReference>
<dbReference type="NCBIfam" id="NF011000">
    <property type="entry name" value="PRK14426.1"/>
    <property type="match status" value="1"/>
</dbReference>
<gene>
    <name evidence="13" type="ORF">GEAM_1086</name>
</gene>
<accession>A0A085GJK8</accession>
<dbReference type="OrthoDB" id="5295388at2"/>
<keyword evidence="4 7" id="KW-0378">Hydrolase</keyword>
<evidence type="ECO:0000313" key="14">
    <source>
        <dbReference type="Proteomes" id="UP000028640"/>
    </source>
</evidence>
<name>A0A085GJK8_EWIA3</name>
<dbReference type="Proteomes" id="UP000028640">
    <property type="component" value="Unassembled WGS sequence"/>
</dbReference>
<comment type="similarity">
    <text evidence="1 7 10">Belongs to the acylphosphatase family.</text>
</comment>
<dbReference type="PANTHER" id="PTHR47268:SF4">
    <property type="entry name" value="ACYLPHOSPHATASE"/>
    <property type="match status" value="1"/>
</dbReference>
<feature type="active site" evidence="7 8">
    <location>
        <position position="38"/>
    </location>
</feature>
<dbReference type="InterPro" id="IPR017968">
    <property type="entry name" value="Acylphosphatase_CS"/>
</dbReference>
<dbReference type="eggNOG" id="COG1254">
    <property type="taxonomic scope" value="Bacteria"/>
</dbReference>
<dbReference type="EC" id="3.6.1.7" evidence="2 7"/>
<dbReference type="NCBIfam" id="NF011022">
    <property type="entry name" value="PRK14451.1"/>
    <property type="match status" value="1"/>
</dbReference>
<dbReference type="PROSITE" id="PS00150">
    <property type="entry name" value="ACYLPHOSPHATASE_1"/>
    <property type="match status" value="1"/>
</dbReference>
<evidence type="ECO:0000256" key="1">
    <source>
        <dbReference type="ARBA" id="ARBA00005614"/>
    </source>
</evidence>
<dbReference type="EMBL" id="JMPJ01000033">
    <property type="protein sequence ID" value="KFC83903.1"/>
    <property type="molecule type" value="Genomic_DNA"/>
</dbReference>
<dbReference type="Pfam" id="PF00708">
    <property type="entry name" value="Acylphosphatase"/>
    <property type="match status" value="1"/>
</dbReference>
<dbReference type="Gene3D" id="3.30.70.100">
    <property type="match status" value="1"/>
</dbReference>
<proteinExistence type="inferred from homology"/>
<evidence type="ECO:0000256" key="10">
    <source>
        <dbReference type="RuleBase" id="RU004168"/>
    </source>
</evidence>
<dbReference type="STRING" id="910964.GEAM_1086"/>
<dbReference type="SUPFAM" id="SSF54975">
    <property type="entry name" value="Acylphosphatase/BLUF domain-like"/>
    <property type="match status" value="1"/>
</dbReference>
<evidence type="ECO:0000259" key="12">
    <source>
        <dbReference type="PROSITE" id="PS51160"/>
    </source>
</evidence>
<comment type="catalytic activity">
    <reaction evidence="6 7 8 9">
        <text>an acyl phosphate + H2O = a carboxylate + phosphate + H(+)</text>
        <dbReference type="Rhea" id="RHEA:14965"/>
        <dbReference type="ChEBI" id="CHEBI:15377"/>
        <dbReference type="ChEBI" id="CHEBI:15378"/>
        <dbReference type="ChEBI" id="CHEBI:29067"/>
        <dbReference type="ChEBI" id="CHEBI:43474"/>
        <dbReference type="ChEBI" id="CHEBI:59918"/>
        <dbReference type="EC" id="3.6.1.7"/>
    </reaction>
</comment>
<dbReference type="AlphaFoldDB" id="A0A085GJK8"/>
<reference evidence="13 14" key="1">
    <citation type="submission" date="2014-05" db="EMBL/GenBank/DDBJ databases">
        <title>ATOL: Assembling a taxonomically balanced genome-scale reconstruction of the evolutionary history of the Enterobacteriaceae.</title>
        <authorList>
            <person name="Plunkett G.III."/>
            <person name="Neeno-Eckwall E.C."/>
            <person name="Glasner J.D."/>
            <person name="Perna N.T."/>
        </authorList>
    </citation>
    <scope>NUCLEOTIDE SEQUENCE [LARGE SCALE GENOMIC DNA]</scope>
    <source>
        <strain evidence="13 14">ATCC 33852</strain>
    </source>
</reference>
<dbReference type="InterPro" id="IPR020456">
    <property type="entry name" value="Acylphosphatase"/>
</dbReference>
<evidence type="ECO:0000256" key="2">
    <source>
        <dbReference type="ARBA" id="ARBA00012150"/>
    </source>
</evidence>
<protein>
    <recommendedName>
        <fullName evidence="3 7">Acylphosphatase</fullName>
        <ecNumber evidence="2 7">3.6.1.7</ecNumber>
    </recommendedName>
    <alternativeName>
        <fullName evidence="5 7">Acylphosphate phosphohydrolase</fullName>
    </alternativeName>
</protein>
<evidence type="ECO:0000256" key="3">
    <source>
        <dbReference type="ARBA" id="ARBA00015991"/>
    </source>
</evidence>
<dbReference type="InterPro" id="IPR028627">
    <property type="entry name" value="Acylphosphatase_bac"/>
</dbReference>
<dbReference type="HAMAP" id="MF_01450">
    <property type="entry name" value="Acylphosphatase_entero"/>
    <property type="match status" value="1"/>
</dbReference>
<evidence type="ECO:0000256" key="7">
    <source>
        <dbReference type="HAMAP-Rule" id="MF_01450"/>
    </source>
</evidence>